<dbReference type="RefSeq" id="WP_252952289.1">
    <property type="nucleotide sequence ID" value="NZ_JAFIRR010000030.1"/>
</dbReference>
<sequence>MSVYGYVRAGKSWEASTAAEQRAEIASAARRALMEITEIFEDYNVHRDLPLEARPGGAAALSTLTAGDTLFVANLNRAFKDPSDALAVIGMLKEKCVNLIVLGLGTAPVTSPAESHLVSTLLSAVAAFHSPLPGRQFRYHTSTLTRLREIAAEMEALLGFHANLPGSNDSPAALKLKVGELPPAPFPPDMLLTQDEAAARLRISKKTLYRLRAAGKVRFLPGRPVKLIARDVEALIADNTVKNPVPQPPRQLSPTAQVRLMRLRDRIRRTAKKG</sequence>
<accession>A0ABT1D1B9</accession>
<dbReference type="SMART" id="SM00857">
    <property type="entry name" value="Resolvase"/>
    <property type="match status" value="1"/>
</dbReference>
<evidence type="ECO:0000313" key="2">
    <source>
        <dbReference type="EMBL" id="MCO6415693.1"/>
    </source>
</evidence>
<name>A0ABT1D1B9_9PROT</name>
<evidence type="ECO:0000259" key="1">
    <source>
        <dbReference type="SMART" id="SM00857"/>
    </source>
</evidence>
<keyword evidence="3" id="KW-1185">Reference proteome</keyword>
<feature type="domain" description="Resolvase/invertase-type recombinase catalytic" evidence="1">
    <location>
        <begin position="3"/>
        <end position="136"/>
    </location>
</feature>
<gene>
    <name evidence="2" type="ORF">JYK14_05810</name>
</gene>
<dbReference type="Pfam" id="PF12728">
    <property type="entry name" value="HTH_17"/>
    <property type="match status" value="1"/>
</dbReference>
<organism evidence="2 3">
    <name type="scientific">Siccirubricoccus soli</name>
    <dbReference type="NCBI Taxonomy" id="2899147"/>
    <lineage>
        <taxon>Bacteria</taxon>
        <taxon>Pseudomonadati</taxon>
        <taxon>Pseudomonadota</taxon>
        <taxon>Alphaproteobacteria</taxon>
        <taxon>Acetobacterales</taxon>
        <taxon>Roseomonadaceae</taxon>
        <taxon>Siccirubricoccus</taxon>
    </lineage>
</organism>
<comment type="caution">
    <text evidence="2">The sequence shown here is derived from an EMBL/GenBank/DDBJ whole genome shotgun (WGS) entry which is preliminary data.</text>
</comment>
<proteinExistence type="predicted"/>
<evidence type="ECO:0000313" key="3">
    <source>
        <dbReference type="Proteomes" id="UP001523392"/>
    </source>
</evidence>
<dbReference type="Gene3D" id="3.40.50.1390">
    <property type="entry name" value="Resolvase, N-terminal catalytic domain"/>
    <property type="match status" value="1"/>
</dbReference>
<dbReference type="InterPro" id="IPR041657">
    <property type="entry name" value="HTH_17"/>
</dbReference>
<reference evidence="2 3" key="1">
    <citation type="submission" date="2021-12" db="EMBL/GenBank/DDBJ databases">
        <title>Siccirubricoccus leaddurans sp. nov., a high concentration Zn2+ tolerance bacterium.</title>
        <authorList>
            <person name="Cao Y."/>
        </authorList>
    </citation>
    <scope>NUCLEOTIDE SEQUENCE [LARGE SCALE GENOMIC DNA]</scope>
    <source>
        <strain evidence="2 3">KC 17139</strain>
    </source>
</reference>
<dbReference type="Pfam" id="PF00239">
    <property type="entry name" value="Resolvase"/>
    <property type="match status" value="1"/>
</dbReference>
<protein>
    <submittedName>
        <fullName evidence="2">Recombinase family protein</fullName>
    </submittedName>
</protein>
<dbReference type="InterPro" id="IPR006119">
    <property type="entry name" value="Resolv_N"/>
</dbReference>
<dbReference type="Proteomes" id="UP001523392">
    <property type="component" value="Unassembled WGS sequence"/>
</dbReference>
<dbReference type="SUPFAM" id="SSF53041">
    <property type="entry name" value="Resolvase-like"/>
    <property type="match status" value="1"/>
</dbReference>
<dbReference type="InterPro" id="IPR036162">
    <property type="entry name" value="Resolvase-like_N_sf"/>
</dbReference>
<dbReference type="EMBL" id="JAFIRR010000030">
    <property type="protein sequence ID" value="MCO6415693.1"/>
    <property type="molecule type" value="Genomic_DNA"/>
</dbReference>